<evidence type="ECO:0000313" key="2">
    <source>
        <dbReference type="EMBL" id="NIE47587.1"/>
    </source>
</evidence>
<organism evidence="2">
    <name type="scientific">Rhipicephalus microplus</name>
    <name type="common">Cattle tick</name>
    <name type="synonym">Boophilus microplus</name>
    <dbReference type="NCBI Taxonomy" id="6941"/>
    <lineage>
        <taxon>Eukaryota</taxon>
        <taxon>Metazoa</taxon>
        <taxon>Ecdysozoa</taxon>
        <taxon>Arthropoda</taxon>
        <taxon>Chelicerata</taxon>
        <taxon>Arachnida</taxon>
        <taxon>Acari</taxon>
        <taxon>Parasitiformes</taxon>
        <taxon>Ixodida</taxon>
        <taxon>Ixodoidea</taxon>
        <taxon>Ixodidae</taxon>
        <taxon>Rhipicephalinae</taxon>
        <taxon>Rhipicephalus</taxon>
        <taxon>Boophilus</taxon>
    </lineage>
</organism>
<dbReference type="CDD" id="cd01647">
    <property type="entry name" value="RT_LTR"/>
    <property type="match status" value="1"/>
</dbReference>
<dbReference type="SUPFAM" id="SSF56672">
    <property type="entry name" value="DNA/RNA polymerases"/>
    <property type="match status" value="1"/>
</dbReference>
<name>A0A6G5AC35_RHIMP</name>
<dbReference type="Gene3D" id="3.30.70.270">
    <property type="match status" value="1"/>
</dbReference>
<dbReference type="Pfam" id="PF00078">
    <property type="entry name" value="RVT_1"/>
    <property type="match status" value="1"/>
</dbReference>
<dbReference type="EMBL" id="GIKN01005314">
    <property type="protein sequence ID" value="NIE47587.1"/>
    <property type="molecule type" value="Transcribed_RNA"/>
</dbReference>
<dbReference type="GO" id="GO:0071897">
    <property type="term" value="P:DNA biosynthetic process"/>
    <property type="evidence" value="ECO:0007669"/>
    <property type="project" value="UniProtKB-ARBA"/>
</dbReference>
<evidence type="ECO:0000259" key="1">
    <source>
        <dbReference type="Pfam" id="PF00078"/>
    </source>
</evidence>
<dbReference type="PANTHER" id="PTHR24559:SF454">
    <property type="entry name" value="RIBONUCLEASE H"/>
    <property type="match status" value="1"/>
</dbReference>
<protein>
    <submittedName>
        <fullName evidence="2">Putative tick transposon</fullName>
    </submittedName>
</protein>
<sequence>MFPIPNVEGLIEKVSAARYVSTLDLVRGFWQVPLTENASKLATFMTPTGTYRPLVLTFGLKNAPFAFSRLMHEVLKGAESFAVPYLDDIAVFRAPGNSIWNICSRYSFEYTRQA</sequence>
<reference evidence="2" key="1">
    <citation type="submission" date="2020-03" db="EMBL/GenBank/DDBJ databases">
        <title>A transcriptome and proteome of the tick Rhipicephalus microplus shaped by the genetic composition of its hosts and developmental stage.</title>
        <authorList>
            <person name="Garcia G.R."/>
            <person name="Ribeiro J.M.C."/>
            <person name="Maruyama S.R."/>
            <person name="Gardinasse L.G."/>
            <person name="Nelson K."/>
            <person name="Ferreira B.R."/>
            <person name="Andrade T.G."/>
            <person name="Santos I.K.F.M."/>
        </authorList>
    </citation>
    <scope>NUCLEOTIDE SEQUENCE</scope>
    <source>
        <strain evidence="2">NSGR</strain>
        <tissue evidence="2">Salivary glands</tissue>
    </source>
</reference>
<dbReference type="InterPro" id="IPR043502">
    <property type="entry name" value="DNA/RNA_pol_sf"/>
</dbReference>
<feature type="domain" description="Reverse transcriptase" evidence="1">
    <location>
        <begin position="11"/>
        <end position="92"/>
    </location>
</feature>
<dbReference type="PANTHER" id="PTHR24559">
    <property type="entry name" value="TRANSPOSON TY3-I GAG-POL POLYPROTEIN"/>
    <property type="match status" value="1"/>
</dbReference>
<dbReference type="InterPro" id="IPR000477">
    <property type="entry name" value="RT_dom"/>
</dbReference>
<accession>A0A6G5AC35</accession>
<proteinExistence type="predicted"/>
<dbReference type="InterPro" id="IPR053134">
    <property type="entry name" value="RNA-dir_DNA_polymerase"/>
</dbReference>
<dbReference type="AlphaFoldDB" id="A0A6G5AC35"/>
<dbReference type="InterPro" id="IPR043128">
    <property type="entry name" value="Rev_trsase/Diguanyl_cyclase"/>
</dbReference>